<name>A0A6B0SNG9_9EURY</name>
<organism evidence="1 2">
    <name type="scientific">Halobacterium bonnevillei</name>
    <dbReference type="NCBI Taxonomy" id="2692200"/>
    <lineage>
        <taxon>Archaea</taxon>
        <taxon>Methanobacteriati</taxon>
        <taxon>Methanobacteriota</taxon>
        <taxon>Stenosarchaea group</taxon>
        <taxon>Halobacteria</taxon>
        <taxon>Halobacteriales</taxon>
        <taxon>Halobacteriaceae</taxon>
        <taxon>Halobacterium</taxon>
    </lineage>
</organism>
<sequence>MTRAQTTMDFAAGISVFLVTVAFAFAFLPGIITPFTDVGVGDPVSANRAADTLAADRLATPDTPYVLSTAQTAAFFDDGGDVTDRFTIQSYKSVNVTIEDATGSPVAVNESVTATAGPSVPASADTTVAWRTVTLDGDRVELVVRVW</sequence>
<dbReference type="Proteomes" id="UP000471521">
    <property type="component" value="Unassembled WGS sequence"/>
</dbReference>
<dbReference type="Pfam" id="PF23958">
    <property type="entry name" value="DUF7287"/>
    <property type="match status" value="1"/>
</dbReference>
<comment type="caution">
    <text evidence="1">The sequence shown here is derived from an EMBL/GenBank/DDBJ whole genome shotgun (WGS) entry which is preliminary data.</text>
</comment>
<gene>
    <name evidence="1" type="ORF">GRX66_07135</name>
</gene>
<evidence type="ECO:0000313" key="2">
    <source>
        <dbReference type="Proteomes" id="UP000471521"/>
    </source>
</evidence>
<dbReference type="InterPro" id="IPR056613">
    <property type="entry name" value="DUF7287"/>
</dbReference>
<dbReference type="RefSeq" id="WP_159525940.1">
    <property type="nucleotide sequence ID" value="NZ_WUUU01000040.1"/>
</dbReference>
<accession>A0A6B0SNG9</accession>
<evidence type="ECO:0000313" key="1">
    <source>
        <dbReference type="EMBL" id="MXR20390.1"/>
    </source>
</evidence>
<dbReference type="EMBL" id="WUUU01000040">
    <property type="protein sequence ID" value="MXR20390.1"/>
    <property type="molecule type" value="Genomic_DNA"/>
</dbReference>
<protein>
    <submittedName>
        <fullName evidence="1">Uncharacterized protein</fullName>
    </submittedName>
</protein>
<dbReference type="OrthoDB" id="125215at2157"/>
<dbReference type="AlphaFoldDB" id="A0A6B0SNG9"/>
<keyword evidence="2" id="KW-1185">Reference proteome</keyword>
<reference evidence="1 2" key="1">
    <citation type="submission" date="2019-12" db="EMBL/GenBank/DDBJ databases">
        <title>Isolation and characterization of three novel carbon monoxide-oxidizing members of Halobacteria from salione crusts and soils.</title>
        <authorList>
            <person name="Myers M.R."/>
            <person name="King G.M."/>
        </authorList>
    </citation>
    <scope>NUCLEOTIDE SEQUENCE [LARGE SCALE GENOMIC DNA]</scope>
    <source>
        <strain evidence="1 2">PCN9</strain>
    </source>
</reference>
<proteinExistence type="predicted"/>